<name>A0ABV9CPP2_9ACTN</name>
<keyword evidence="2" id="KW-1133">Transmembrane helix</keyword>
<proteinExistence type="predicted"/>
<keyword evidence="2" id="KW-0812">Transmembrane</keyword>
<protein>
    <submittedName>
        <fullName evidence="3">Uncharacterized protein</fullName>
    </submittedName>
</protein>
<sequence>MSVKRSPEGAGMSQKEPPTSGESRIAVNEDWAATIVGLALLVLILVGVIPVGLVP</sequence>
<evidence type="ECO:0000256" key="1">
    <source>
        <dbReference type="SAM" id="MobiDB-lite"/>
    </source>
</evidence>
<organism evidence="3 4">
    <name type="scientific">Sphaerisporangium dianthi</name>
    <dbReference type="NCBI Taxonomy" id="1436120"/>
    <lineage>
        <taxon>Bacteria</taxon>
        <taxon>Bacillati</taxon>
        <taxon>Actinomycetota</taxon>
        <taxon>Actinomycetes</taxon>
        <taxon>Streptosporangiales</taxon>
        <taxon>Streptosporangiaceae</taxon>
        <taxon>Sphaerisporangium</taxon>
    </lineage>
</organism>
<keyword evidence="2" id="KW-0472">Membrane</keyword>
<gene>
    <name evidence="3" type="ORF">ACFO60_31180</name>
</gene>
<accession>A0ABV9CPP2</accession>
<reference evidence="4" key="1">
    <citation type="journal article" date="2019" name="Int. J. Syst. Evol. Microbiol.">
        <title>The Global Catalogue of Microorganisms (GCM) 10K type strain sequencing project: providing services to taxonomists for standard genome sequencing and annotation.</title>
        <authorList>
            <consortium name="The Broad Institute Genomics Platform"/>
            <consortium name="The Broad Institute Genome Sequencing Center for Infectious Disease"/>
            <person name="Wu L."/>
            <person name="Ma J."/>
        </authorList>
    </citation>
    <scope>NUCLEOTIDE SEQUENCE [LARGE SCALE GENOMIC DNA]</scope>
    <source>
        <strain evidence="4">CGMCC 4.7132</strain>
    </source>
</reference>
<dbReference type="RefSeq" id="WP_380847427.1">
    <property type="nucleotide sequence ID" value="NZ_JBHSFP010000029.1"/>
</dbReference>
<evidence type="ECO:0000313" key="3">
    <source>
        <dbReference type="EMBL" id="MFC4535250.1"/>
    </source>
</evidence>
<feature type="transmembrane region" description="Helical" evidence="2">
    <location>
        <begin position="31"/>
        <end position="54"/>
    </location>
</feature>
<dbReference type="Proteomes" id="UP001596004">
    <property type="component" value="Unassembled WGS sequence"/>
</dbReference>
<evidence type="ECO:0000313" key="4">
    <source>
        <dbReference type="Proteomes" id="UP001596004"/>
    </source>
</evidence>
<comment type="caution">
    <text evidence="3">The sequence shown here is derived from an EMBL/GenBank/DDBJ whole genome shotgun (WGS) entry which is preliminary data.</text>
</comment>
<keyword evidence="4" id="KW-1185">Reference proteome</keyword>
<feature type="region of interest" description="Disordered" evidence="1">
    <location>
        <begin position="1"/>
        <end position="23"/>
    </location>
</feature>
<dbReference type="EMBL" id="JBHSFP010000029">
    <property type="protein sequence ID" value="MFC4535250.1"/>
    <property type="molecule type" value="Genomic_DNA"/>
</dbReference>
<evidence type="ECO:0000256" key="2">
    <source>
        <dbReference type="SAM" id="Phobius"/>
    </source>
</evidence>